<gene>
    <name evidence="4" type="ORF">C7374_10210</name>
</gene>
<keyword evidence="3" id="KW-0472">Membrane</keyword>
<keyword evidence="3" id="KW-0812">Transmembrane</keyword>
<evidence type="ECO:0000313" key="5">
    <source>
        <dbReference type="Proteomes" id="UP000249453"/>
    </source>
</evidence>
<comment type="caution">
    <text evidence="4">The sequence shown here is derived from an EMBL/GenBank/DDBJ whole genome shotgun (WGS) entry which is preliminary data.</text>
</comment>
<protein>
    <submittedName>
        <fullName evidence="4">Uncharacterized protein</fullName>
    </submittedName>
</protein>
<evidence type="ECO:0000256" key="3">
    <source>
        <dbReference type="SAM" id="Phobius"/>
    </source>
</evidence>
<proteinExistence type="predicted"/>
<dbReference type="AlphaFoldDB" id="A0A364JX30"/>
<keyword evidence="3" id="KW-1133">Transmembrane helix</keyword>
<dbReference type="OrthoDB" id="7826912at2"/>
<sequence>MIQYALIFILGVLMTVFVVILLGPMVWKRAVYLARKQIHADLPISLAEIQAERDGLRAEHAVAISAVGQKLTEEKKKTAELQVKLGRQYDELKRIPLLEGDVANLAKDVAAVRKDLTAASADRDIALEKAGILEAEAERLQNHLNALQGLCDTLRIEVSAKEAEYTRLFNELSEMRRERKSASLRYNEVSTQLTATQTELKSEKRRNEELQKKLDRLIIELSDAQEMLERQNRGNSNAREISDDLSKQNSTLREEISALAARVIADTARKEGVESPIHQLLKADEESIGSARKSKKNLASRIKDLQ</sequence>
<keyword evidence="5" id="KW-1185">Reference proteome</keyword>
<keyword evidence="1" id="KW-0175">Coiled coil</keyword>
<dbReference type="EMBL" id="QLMK01000002">
    <property type="protein sequence ID" value="RAK32016.1"/>
    <property type="molecule type" value="Genomic_DNA"/>
</dbReference>
<reference evidence="4 5" key="1">
    <citation type="submission" date="2018-06" db="EMBL/GenBank/DDBJ databases">
        <title>Genomic Encyclopedia of Type Strains, Phase IV (KMG-IV): sequencing the most valuable type-strain genomes for metagenomic binning, comparative biology and taxonomic classification.</title>
        <authorList>
            <person name="Goeker M."/>
        </authorList>
    </citation>
    <scope>NUCLEOTIDE SEQUENCE [LARGE SCALE GENOMIC DNA]</scope>
    <source>
        <strain evidence="4 5">DSM 26720</strain>
    </source>
</reference>
<dbReference type="SUPFAM" id="SSF57997">
    <property type="entry name" value="Tropomyosin"/>
    <property type="match status" value="1"/>
</dbReference>
<evidence type="ECO:0000313" key="4">
    <source>
        <dbReference type="EMBL" id="RAK32016.1"/>
    </source>
</evidence>
<organism evidence="4 5">
    <name type="scientific">Falsochrobactrum ovis</name>
    <dbReference type="NCBI Taxonomy" id="1293442"/>
    <lineage>
        <taxon>Bacteria</taxon>
        <taxon>Pseudomonadati</taxon>
        <taxon>Pseudomonadota</taxon>
        <taxon>Alphaproteobacteria</taxon>
        <taxon>Hyphomicrobiales</taxon>
        <taxon>Brucellaceae</taxon>
        <taxon>Falsochrobactrum</taxon>
    </lineage>
</organism>
<accession>A0A364JX30</accession>
<feature type="coiled-coil region" evidence="1">
    <location>
        <begin position="123"/>
        <end position="262"/>
    </location>
</feature>
<feature type="transmembrane region" description="Helical" evidence="3">
    <location>
        <begin position="6"/>
        <end position="27"/>
    </location>
</feature>
<feature type="region of interest" description="Disordered" evidence="2">
    <location>
        <begin position="285"/>
        <end position="306"/>
    </location>
</feature>
<evidence type="ECO:0000256" key="1">
    <source>
        <dbReference type="SAM" id="Coils"/>
    </source>
</evidence>
<name>A0A364JX30_9HYPH</name>
<evidence type="ECO:0000256" key="2">
    <source>
        <dbReference type="SAM" id="MobiDB-lite"/>
    </source>
</evidence>
<dbReference type="Proteomes" id="UP000249453">
    <property type="component" value="Unassembled WGS sequence"/>
</dbReference>